<dbReference type="Gene3D" id="2.40.10.170">
    <property type="match status" value="1"/>
</dbReference>
<evidence type="ECO:0000256" key="5">
    <source>
        <dbReference type="ARBA" id="ARBA00022806"/>
    </source>
</evidence>
<dbReference type="InterPro" id="IPR047112">
    <property type="entry name" value="RecG/Mfd"/>
</dbReference>
<dbReference type="InterPro" id="IPR005118">
    <property type="entry name" value="TRCF_C"/>
</dbReference>
<dbReference type="SMART" id="SM00982">
    <property type="entry name" value="TRCF"/>
    <property type="match status" value="1"/>
</dbReference>
<keyword evidence="3 9" id="KW-0227">DNA damage</keyword>
<evidence type="ECO:0000256" key="6">
    <source>
        <dbReference type="ARBA" id="ARBA00022840"/>
    </source>
</evidence>
<dbReference type="Gene3D" id="3.40.50.300">
    <property type="entry name" value="P-loop containing nucleotide triphosphate hydrolases"/>
    <property type="match status" value="2"/>
</dbReference>
<evidence type="ECO:0000259" key="11">
    <source>
        <dbReference type="PROSITE" id="PS51194"/>
    </source>
</evidence>
<feature type="domain" description="Helicase C-terminal" evidence="11">
    <location>
        <begin position="803"/>
        <end position="957"/>
    </location>
</feature>
<dbReference type="Proteomes" id="UP000777002">
    <property type="component" value="Unassembled WGS sequence"/>
</dbReference>
<accession>A0ABS2GU23</accession>
<dbReference type="PANTHER" id="PTHR47964">
    <property type="entry name" value="ATP-DEPENDENT DNA HELICASE HOMOLOG RECG, CHLOROPLASTIC"/>
    <property type="match status" value="1"/>
</dbReference>
<keyword evidence="4 9" id="KW-0378">Hydrolase</keyword>
<dbReference type="PANTHER" id="PTHR47964:SF1">
    <property type="entry name" value="ATP-DEPENDENT DNA HELICASE HOMOLOG RECG, CHLOROPLASTIC"/>
    <property type="match status" value="1"/>
</dbReference>
<dbReference type="PROSITE" id="PS51194">
    <property type="entry name" value="HELICASE_CTER"/>
    <property type="match status" value="1"/>
</dbReference>
<dbReference type="RefSeq" id="WP_205049940.1">
    <property type="nucleotide sequence ID" value="NZ_JACJKX010000004.1"/>
</dbReference>
<evidence type="ECO:0000256" key="7">
    <source>
        <dbReference type="ARBA" id="ARBA00023125"/>
    </source>
</evidence>
<organism evidence="12 13">
    <name type="scientific">Parasutterella secunda</name>
    <dbReference type="NCBI Taxonomy" id="626947"/>
    <lineage>
        <taxon>Bacteria</taxon>
        <taxon>Pseudomonadati</taxon>
        <taxon>Pseudomonadota</taxon>
        <taxon>Betaproteobacteria</taxon>
        <taxon>Burkholderiales</taxon>
        <taxon>Sutterellaceae</taxon>
        <taxon>Parasutterella</taxon>
    </lineage>
</organism>
<gene>
    <name evidence="9 12" type="primary">mfd</name>
    <name evidence="12" type="ORF">H5985_03585</name>
</gene>
<dbReference type="Pfam" id="PF21132">
    <property type="entry name" value="MFD_D3"/>
    <property type="match status" value="1"/>
</dbReference>
<dbReference type="Pfam" id="PF02559">
    <property type="entry name" value="CarD_TRCF_RID"/>
    <property type="match status" value="1"/>
</dbReference>
<evidence type="ECO:0000256" key="9">
    <source>
        <dbReference type="HAMAP-Rule" id="MF_00969"/>
    </source>
</evidence>
<dbReference type="EMBL" id="JACJKX010000004">
    <property type="protein sequence ID" value="MBM6928347.1"/>
    <property type="molecule type" value="Genomic_DNA"/>
</dbReference>
<dbReference type="InterPro" id="IPR048635">
    <property type="entry name" value="MFD_D3"/>
</dbReference>
<dbReference type="Gene3D" id="3.40.50.11180">
    <property type="match status" value="1"/>
</dbReference>
<keyword evidence="6 9" id="KW-0067">ATP-binding</keyword>
<dbReference type="SUPFAM" id="SSF143517">
    <property type="entry name" value="TRCF domain-like"/>
    <property type="match status" value="1"/>
</dbReference>
<dbReference type="PROSITE" id="PS51192">
    <property type="entry name" value="HELICASE_ATP_BIND_1"/>
    <property type="match status" value="1"/>
</dbReference>
<dbReference type="SUPFAM" id="SSF52540">
    <property type="entry name" value="P-loop containing nucleoside triphosphate hydrolases"/>
    <property type="match status" value="4"/>
</dbReference>
<evidence type="ECO:0000256" key="2">
    <source>
        <dbReference type="ARBA" id="ARBA00022741"/>
    </source>
</evidence>
<dbReference type="InterPro" id="IPR037235">
    <property type="entry name" value="TRCF-like_C_D7"/>
</dbReference>
<keyword evidence="13" id="KW-1185">Reference proteome</keyword>
<dbReference type="NCBIfam" id="TIGR00580">
    <property type="entry name" value="mfd"/>
    <property type="match status" value="1"/>
</dbReference>
<dbReference type="InterPro" id="IPR027417">
    <property type="entry name" value="P-loop_NTPase"/>
</dbReference>
<comment type="function">
    <text evidence="9">Couples transcription and DNA repair by recognizing RNA polymerase (RNAP) stalled at DNA lesions. Mediates ATP-dependent release of RNAP and its truncated transcript from the DNA, and recruitment of nucleotide excision repair machinery to the damaged site.</text>
</comment>
<protein>
    <recommendedName>
        <fullName evidence="9">Transcription-repair-coupling factor</fullName>
        <shortName evidence="9">TRCF</shortName>
        <ecNumber evidence="9">3.6.4.-</ecNumber>
    </recommendedName>
</protein>
<dbReference type="InterPro" id="IPR004576">
    <property type="entry name" value="Mfd"/>
</dbReference>
<proteinExistence type="inferred from homology"/>
<evidence type="ECO:0000256" key="4">
    <source>
        <dbReference type="ARBA" id="ARBA00022801"/>
    </source>
</evidence>
<name>A0ABS2GU23_9BURK</name>
<dbReference type="SMART" id="SM01058">
    <property type="entry name" value="CarD_TRCF"/>
    <property type="match status" value="1"/>
</dbReference>
<keyword evidence="7 9" id="KW-0238">DNA-binding</keyword>
<comment type="similarity">
    <text evidence="9">In the C-terminal section; belongs to the helicase family. RecG subfamily.</text>
</comment>
<dbReference type="SMART" id="SM00490">
    <property type="entry name" value="HELICc"/>
    <property type="match status" value="1"/>
</dbReference>
<dbReference type="CDD" id="cd17991">
    <property type="entry name" value="DEXHc_TRCF"/>
    <property type="match status" value="1"/>
</dbReference>
<keyword evidence="2 9" id="KW-0547">Nucleotide-binding</keyword>
<reference evidence="12 13" key="1">
    <citation type="journal article" date="2021" name="Sci. Rep.">
        <title>The distribution of antibiotic resistance genes in chicken gut microbiota commensals.</title>
        <authorList>
            <person name="Juricova H."/>
            <person name="Matiasovicova J."/>
            <person name="Kubasova T."/>
            <person name="Cejkova D."/>
            <person name="Rychlik I."/>
        </authorList>
    </citation>
    <scope>NUCLEOTIDE SEQUENCE [LARGE SCALE GENOMIC DNA]</scope>
    <source>
        <strain evidence="12 13">An562</strain>
    </source>
</reference>
<dbReference type="SMART" id="SM00487">
    <property type="entry name" value="DEXDc"/>
    <property type="match status" value="1"/>
</dbReference>
<dbReference type="Gene3D" id="3.90.1150.50">
    <property type="entry name" value="Transcription-repair-coupling factor, D7 domain"/>
    <property type="match status" value="1"/>
</dbReference>
<dbReference type="HAMAP" id="MF_00969">
    <property type="entry name" value="TRCF"/>
    <property type="match status" value="1"/>
</dbReference>
<dbReference type="SUPFAM" id="SSF141259">
    <property type="entry name" value="CarD-like"/>
    <property type="match status" value="1"/>
</dbReference>
<dbReference type="Pfam" id="PF00270">
    <property type="entry name" value="DEAD"/>
    <property type="match status" value="1"/>
</dbReference>
<evidence type="ECO:0000313" key="13">
    <source>
        <dbReference type="Proteomes" id="UP000777002"/>
    </source>
</evidence>
<evidence type="ECO:0000313" key="12">
    <source>
        <dbReference type="EMBL" id="MBM6928347.1"/>
    </source>
</evidence>
<comment type="similarity">
    <text evidence="9">In the N-terminal section; belongs to the UvrB family.</text>
</comment>
<dbReference type="InterPro" id="IPR014001">
    <property type="entry name" value="Helicase_ATP-bd"/>
</dbReference>
<dbReference type="InterPro" id="IPR011545">
    <property type="entry name" value="DEAD/DEAH_box_helicase_dom"/>
</dbReference>
<evidence type="ECO:0000256" key="8">
    <source>
        <dbReference type="ARBA" id="ARBA00023204"/>
    </source>
</evidence>
<dbReference type="Pfam" id="PF17757">
    <property type="entry name" value="UvrB_inter"/>
    <property type="match status" value="1"/>
</dbReference>
<dbReference type="Pfam" id="PF03461">
    <property type="entry name" value="TRCF"/>
    <property type="match status" value="1"/>
</dbReference>
<keyword evidence="5" id="KW-0347">Helicase</keyword>
<keyword evidence="1 9" id="KW-0963">Cytoplasm</keyword>
<dbReference type="InterPro" id="IPR041471">
    <property type="entry name" value="UvrB_inter"/>
</dbReference>
<dbReference type="Gene3D" id="3.40.50.11140">
    <property type="match status" value="1"/>
</dbReference>
<dbReference type="InterPro" id="IPR001650">
    <property type="entry name" value="Helicase_C-like"/>
</dbReference>
<evidence type="ECO:0000256" key="3">
    <source>
        <dbReference type="ARBA" id="ARBA00022763"/>
    </source>
</evidence>
<dbReference type="Pfam" id="PF00271">
    <property type="entry name" value="Helicase_C"/>
    <property type="match status" value="1"/>
</dbReference>
<dbReference type="Gene3D" id="3.30.2060.10">
    <property type="entry name" value="Penicillin-binding protein 1b domain"/>
    <property type="match status" value="1"/>
</dbReference>
<dbReference type="EC" id="3.6.4.-" evidence="9"/>
<feature type="domain" description="Helicase ATP-binding" evidence="10">
    <location>
        <begin position="621"/>
        <end position="782"/>
    </location>
</feature>
<keyword evidence="8 9" id="KW-0234">DNA repair</keyword>
<comment type="subcellular location">
    <subcellularLocation>
        <location evidence="9">Cytoplasm</location>
    </subcellularLocation>
</comment>
<sequence>MFENLRDRIKKDLSHITVKAKRTLNLGTTGADALWLALAAQQVHEEGKLFVLIADNAAQCLRLRDDISYFAPELKVTYFPDWETLPYDLVSPHQDLVSERMEILFNLTHREEKHDKIDVILLTCTTAAQTIAPKSYLSGRVFFFKKGEEINAATLRERLVSAGYQHVSQVVAPGEFSVRGSLIDIFPMGASSPFRLDLFDTEIDSIRSFDPDTQRSLETVDEVRVLPGREFPVDAESLVQFRARWRENFPGDPTKAILYKDLSHGIINAGIEYYLPLFFEERTTFFDYLNADNTLIGLLGDNEAALNRFMQETQDRYRFLKADPERPVLPPDSLYLNSEGFFIQLKQFVRFQGKIDPADKPTRVLVDRKAERPLENLERLIDEEKTRHHRVLIMAPSAGRRETMAQLFDRNGLKIAYTESFDSFVKDSDPVMITVGPLIEGLSLEGITLLTETELYAQAPRRTLRRHAHTTNVDMMIRDLAELKIGDPVVHITHGIGRYAGLQTIETANGKEEFLRLDYANDAKLFVPVAQLQLISRYSGSDAEHAPLHHLGKNDWEKAKKKAAEKVRDTAAELLNLYALREKSHGHAFQFSRADYEAFAESFPFEETADQQAAIEAVLDDMKADKPMDRLVCGDVGFGKTEVALRAAFAAVMGGKQVAILCPTTLLAEQHAHTFKDRFSVWPVTVAELSRFRSAKQSAQVIEGLEKGTIDIVVGTHKLLSEKVKFARLGLVVIDEEHRFGVRQKEVLKKLRAEVDVLTLTATPIPRTLAMSLEGIRSFSVIATAPEKRLSIKTIVRKETPEVIREAVMRELKRGGQVYFLHNDVATIENRREQLAQLIPEARIVVGHGQMNERELESVMRDFYHQRYNVLLCTTIIETGIDVPSANTIIMHRADKFGLAQLHQLRGRVGRSHHQAYAYLLTPGKDALTQNAQKRLEAIQNLQDLGSGFYLSMHDLEIRGAGEVLGEHQSGEIASVGYDLYNQMLRRAVKSMRNNESFDLDAPFQAMAEINLHAPALLPSDYVEDVHQRLSFYKELASCESFNAIETVREALGDRYGKLPVEANTLIETHRLRLYCQHLGIERIEATESVMIITFAAKPLFEPMRLIELMQKSRNMRMMGPTKLKIETSTPTIEARLAYLRGFVKALDSKNSDNLT</sequence>
<evidence type="ECO:0000259" key="10">
    <source>
        <dbReference type="PROSITE" id="PS51192"/>
    </source>
</evidence>
<dbReference type="InterPro" id="IPR036101">
    <property type="entry name" value="CarD-like/TRCF_RID_sf"/>
</dbReference>
<comment type="caution">
    <text evidence="12">The sequence shown here is derived from an EMBL/GenBank/DDBJ whole genome shotgun (WGS) entry which is preliminary data.</text>
</comment>
<evidence type="ECO:0000256" key="1">
    <source>
        <dbReference type="ARBA" id="ARBA00022490"/>
    </source>
</evidence>
<dbReference type="InterPro" id="IPR003711">
    <property type="entry name" value="CarD-like/TRCF_RID"/>
</dbReference>